<feature type="domain" description="4Fe-4S ferredoxin-type" evidence="7">
    <location>
        <begin position="41"/>
        <end position="70"/>
    </location>
</feature>
<gene>
    <name evidence="8" type="ORF">CSCA_2111</name>
</gene>
<keyword evidence="8" id="KW-0670">Pyruvate</keyword>
<dbReference type="PANTHER" id="PTHR43724">
    <property type="entry name" value="PYRUVATE SYNTHASE SUBUNIT PORD"/>
    <property type="match status" value="1"/>
</dbReference>
<dbReference type="Pfam" id="PF12800">
    <property type="entry name" value="Fer4_4"/>
    <property type="match status" value="1"/>
</dbReference>
<dbReference type="EMBL" id="CP009933">
    <property type="protein sequence ID" value="AKA69236.1"/>
    <property type="molecule type" value="Genomic_DNA"/>
</dbReference>
<dbReference type="KEGG" id="csq:CSCA_2111"/>
<comment type="cofactor">
    <cofactor evidence="1">
        <name>[4Fe-4S] cluster</name>
        <dbReference type="ChEBI" id="CHEBI:49883"/>
    </cofactor>
</comment>
<dbReference type="SUPFAM" id="SSF54862">
    <property type="entry name" value="4Fe-4S ferredoxins"/>
    <property type="match status" value="1"/>
</dbReference>
<dbReference type="PANTHER" id="PTHR43724:SF1">
    <property type="entry name" value="PYRUVATE SYNTHASE SUBUNIT PORD"/>
    <property type="match status" value="1"/>
</dbReference>
<dbReference type="Pfam" id="PF00037">
    <property type="entry name" value="Fer4"/>
    <property type="match status" value="1"/>
</dbReference>
<dbReference type="NCBIfam" id="TIGR02179">
    <property type="entry name" value="PorD_KorD"/>
    <property type="match status" value="1"/>
</dbReference>
<keyword evidence="3" id="KW-0479">Metal-binding</keyword>
<accession>A0A0E3GQV6</accession>
<feature type="domain" description="4Fe-4S ferredoxin-type" evidence="7">
    <location>
        <begin position="71"/>
        <end position="100"/>
    </location>
</feature>
<dbReference type="STRING" id="1548.CSCA_2111"/>
<name>A0A0E3GQV6_CLOSL</name>
<dbReference type="GO" id="GO:0016625">
    <property type="term" value="F:oxidoreductase activity, acting on the aldehyde or oxo group of donors, iron-sulfur protein as acceptor"/>
    <property type="evidence" value="ECO:0007669"/>
    <property type="project" value="InterPro"/>
</dbReference>
<evidence type="ECO:0000259" key="7">
    <source>
        <dbReference type="PROSITE" id="PS51379"/>
    </source>
</evidence>
<reference evidence="8 9" key="1">
    <citation type="journal article" date="2015" name="J. Biotechnol.">
        <title>Complete genome sequence of a malodorant-producing acetogen, Clostridium scatologenes ATCC 25775(T).</title>
        <authorList>
            <person name="Zhu Z."/>
            <person name="Guo T."/>
            <person name="Zheng H."/>
            <person name="Song T."/>
            <person name="Ouyang P."/>
            <person name="Xie J."/>
        </authorList>
    </citation>
    <scope>NUCLEOTIDE SEQUENCE [LARGE SCALE GENOMIC DNA]</scope>
    <source>
        <strain evidence="8 9">ATCC 25775</strain>
    </source>
</reference>
<dbReference type="PROSITE" id="PS51379">
    <property type="entry name" value="4FE4S_FER_2"/>
    <property type="match status" value="2"/>
</dbReference>
<keyword evidence="6" id="KW-0411">Iron-sulfur</keyword>
<evidence type="ECO:0000256" key="1">
    <source>
        <dbReference type="ARBA" id="ARBA00001966"/>
    </source>
</evidence>
<evidence type="ECO:0000313" key="8">
    <source>
        <dbReference type="EMBL" id="AKA69236.1"/>
    </source>
</evidence>
<evidence type="ECO:0000256" key="2">
    <source>
        <dbReference type="ARBA" id="ARBA00022485"/>
    </source>
</evidence>
<evidence type="ECO:0000256" key="3">
    <source>
        <dbReference type="ARBA" id="ARBA00022723"/>
    </source>
</evidence>
<dbReference type="InterPro" id="IPR017900">
    <property type="entry name" value="4Fe4S_Fe_S_CS"/>
</dbReference>
<dbReference type="Proteomes" id="UP000033115">
    <property type="component" value="Chromosome"/>
</dbReference>
<evidence type="ECO:0000256" key="6">
    <source>
        <dbReference type="ARBA" id="ARBA00023014"/>
    </source>
</evidence>
<sequence>MRTKEGKIIDENITWKEITPGGVIYEKGSAENFNTGDWRTMKPVFKAENCKQCLLCVPVCPDSSIPVKDGERTEFDFQHCKGCGICVKACPFDAIDFIKDKK</sequence>
<keyword evidence="4" id="KW-0677">Repeat</keyword>
<dbReference type="HOGENOM" id="CLU_139698_1_1_9"/>
<dbReference type="Gene3D" id="3.30.70.20">
    <property type="match status" value="1"/>
</dbReference>
<evidence type="ECO:0000256" key="5">
    <source>
        <dbReference type="ARBA" id="ARBA00023004"/>
    </source>
</evidence>
<keyword evidence="2" id="KW-0004">4Fe-4S</keyword>
<proteinExistence type="predicted"/>
<dbReference type="PROSITE" id="PS00198">
    <property type="entry name" value="4FE4S_FER_1"/>
    <property type="match status" value="1"/>
</dbReference>
<keyword evidence="9" id="KW-1185">Reference proteome</keyword>
<evidence type="ECO:0000256" key="4">
    <source>
        <dbReference type="ARBA" id="ARBA00022737"/>
    </source>
</evidence>
<dbReference type="RefSeq" id="WP_029163276.1">
    <property type="nucleotide sequence ID" value="NZ_CP009933.1"/>
</dbReference>
<evidence type="ECO:0000313" key="9">
    <source>
        <dbReference type="Proteomes" id="UP000033115"/>
    </source>
</evidence>
<dbReference type="InterPro" id="IPR011898">
    <property type="entry name" value="PorD_KorD"/>
</dbReference>
<keyword evidence="5" id="KW-0408">Iron</keyword>
<dbReference type="AlphaFoldDB" id="A0A0E3GQV6"/>
<dbReference type="InterPro" id="IPR017896">
    <property type="entry name" value="4Fe4S_Fe-S-bd"/>
</dbReference>
<organism evidence="8 9">
    <name type="scientific">Clostridium scatologenes</name>
    <dbReference type="NCBI Taxonomy" id="1548"/>
    <lineage>
        <taxon>Bacteria</taxon>
        <taxon>Bacillati</taxon>
        <taxon>Bacillota</taxon>
        <taxon>Clostridia</taxon>
        <taxon>Eubacteriales</taxon>
        <taxon>Clostridiaceae</taxon>
        <taxon>Clostridium</taxon>
    </lineage>
</organism>
<protein>
    <submittedName>
        <fullName evidence="8">Pyruvate synthase subunit porD</fullName>
    </submittedName>
</protein>
<dbReference type="GO" id="GO:0051539">
    <property type="term" value="F:4 iron, 4 sulfur cluster binding"/>
    <property type="evidence" value="ECO:0007669"/>
    <property type="project" value="UniProtKB-KW"/>
</dbReference>
<dbReference type="GO" id="GO:0046872">
    <property type="term" value="F:metal ion binding"/>
    <property type="evidence" value="ECO:0007669"/>
    <property type="project" value="UniProtKB-KW"/>
</dbReference>